<protein>
    <recommendedName>
        <fullName evidence="1">KANL3/Tex30 alpha/beta hydrolase-like domain-containing protein</fullName>
    </recommendedName>
</protein>
<reference evidence="2" key="1">
    <citation type="submission" date="2021-12" db="EMBL/GenBank/DDBJ databases">
        <authorList>
            <person name="Rodrigo-Torres L."/>
            <person name="Arahal R. D."/>
            <person name="Lucena T."/>
        </authorList>
    </citation>
    <scope>NUCLEOTIDE SEQUENCE</scope>
    <source>
        <strain evidence="2">CECT 8858</strain>
    </source>
</reference>
<keyword evidence="3" id="KW-1185">Reference proteome</keyword>
<dbReference type="Pfam" id="PF20408">
    <property type="entry name" value="Abhydrolase_11"/>
    <property type="match status" value="1"/>
</dbReference>
<dbReference type="RefSeq" id="WP_238804157.1">
    <property type="nucleotide sequence ID" value="NZ_CAKLPY010000001.1"/>
</dbReference>
<dbReference type="Gene3D" id="3.40.50.1820">
    <property type="entry name" value="alpha/beta hydrolase"/>
    <property type="match status" value="1"/>
</dbReference>
<sequence length="231" mass="27437">MEKKVNNKKNILIVGRDNWHKDFSMNQMLFSYFKKGNHSIVWEDAALNWISAVRDIEEKLPWLPNFIKKINLRIIQISYGISHWNYFDYLFKRRKNLKNDSIEWRCECLRNTILELGNKKELIIISRSSGGRISSFIADELKIKHLICLAYPFKHPEMDEDPERYLHLQNLKTPFLIIQGINDEYGGIEAKEKYICSPNIEFLFVNTNHDFNLSLEDQEKILNKISEIVDK</sequence>
<name>A0ABN8ENL1_9BACT</name>
<comment type="caution">
    <text evidence="2">The sequence shown here is derived from an EMBL/GenBank/DDBJ whole genome shotgun (WGS) entry which is preliminary data.</text>
</comment>
<feature type="domain" description="KANL3/Tex30 alpha/beta hydrolase-like" evidence="1">
    <location>
        <begin position="83"/>
        <end position="229"/>
    </location>
</feature>
<dbReference type="InterPro" id="IPR046879">
    <property type="entry name" value="KANL3/Tex30_Abhydrolase"/>
</dbReference>
<evidence type="ECO:0000259" key="1">
    <source>
        <dbReference type="Pfam" id="PF20408"/>
    </source>
</evidence>
<dbReference type="InterPro" id="IPR029058">
    <property type="entry name" value="AB_hydrolase_fold"/>
</dbReference>
<dbReference type="SUPFAM" id="SSF53474">
    <property type="entry name" value="alpha/beta-Hydrolases"/>
    <property type="match status" value="1"/>
</dbReference>
<dbReference type="Proteomes" id="UP000837932">
    <property type="component" value="Unassembled WGS sequence"/>
</dbReference>
<accession>A0ABN8ENL1</accession>
<gene>
    <name evidence="2" type="ORF">EMA8858_00517</name>
</gene>
<organism evidence="2 3">
    <name type="scientific">Emticicia aquatica</name>
    <dbReference type="NCBI Taxonomy" id="1681835"/>
    <lineage>
        <taxon>Bacteria</taxon>
        <taxon>Pseudomonadati</taxon>
        <taxon>Bacteroidota</taxon>
        <taxon>Cytophagia</taxon>
        <taxon>Cytophagales</taxon>
        <taxon>Leadbetterellaceae</taxon>
        <taxon>Emticicia</taxon>
    </lineage>
</organism>
<evidence type="ECO:0000313" key="3">
    <source>
        <dbReference type="Proteomes" id="UP000837932"/>
    </source>
</evidence>
<proteinExistence type="predicted"/>
<dbReference type="EMBL" id="CAKLPY010000001">
    <property type="protein sequence ID" value="CAH0994408.1"/>
    <property type="molecule type" value="Genomic_DNA"/>
</dbReference>
<evidence type="ECO:0000313" key="2">
    <source>
        <dbReference type="EMBL" id="CAH0994408.1"/>
    </source>
</evidence>